<dbReference type="Proteomes" id="UP000037460">
    <property type="component" value="Unassembled WGS sequence"/>
</dbReference>
<protein>
    <submittedName>
        <fullName evidence="1">Uncharacterized protein</fullName>
    </submittedName>
</protein>
<dbReference type="EMBL" id="JWZX01001691">
    <property type="protein sequence ID" value="KOO32755.1"/>
    <property type="molecule type" value="Genomic_DNA"/>
</dbReference>
<proteinExistence type="predicted"/>
<evidence type="ECO:0000313" key="1">
    <source>
        <dbReference type="EMBL" id="KOO32755.1"/>
    </source>
</evidence>
<dbReference type="OrthoDB" id="10616377at2759"/>
<organism evidence="1 2">
    <name type="scientific">Chrysochromulina tobinii</name>
    <dbReference type="NCBI Taxonomy" id="1460289"/>
    <lineage>
        <taxon>Eukaryota</taxon>
        <taxon>Haptista</taxon>
        <taxon>Haptophyta</taxon>
        <taxon>Prymnesiophyceae</taxon>
        <taxon>Prymnesiales</taxon>
        <taxon>Chrysochromulinaceae</taxon>
        <taxon>Chrysochromulina</taxon>
    </lineage>
</organism>
<sequence length="352" mass="39639">MPPSIPVWHPPPSHCWNLPNFTTVDKYPIRSPLAVADFLANRVAGRHFCEIGTRNGDVMSCVSHHAASVTAIELDAAYCKKLRARGFRVLCKPFENVAQKTPEALSKCNVYFWWPMDAEAQNEKWLKLLLAVHARTETNATIYVAHDTHCKTDMKTLPRLTRQYKGVISRIFYDEGGFLDGEASYQSPFYDRPGRWGVFHLARFLAGPTRVAARAQMETPFMKRIRPATLHAAPDEGLKGFCEATDVEDGLGDCNLGDKGTLALHDTRFGFGDVHSLETCADWCLHFCARCNYVSFSREANDCSWYNRCDLDKLDQNSQAISHHVSRAVVPEGMIESKGRSRSRVQNIGKQL</sequence>
<comment type="caution">
    <text evidence="1">The sequence shown here is derived from an EMBL/GenBank/DDBJ whole genome shotgun (WGS) entry which is preliminary data.</text>
</comment>
<keyword evidence="2" id="KW-1185">Reference proteome</keyword>
<dbReference type="InterPro" id="IPR029063">
    <property type="entry name" value="SAM-dependent_MTases_sf"/>
</dbReference>
<accession>A0A0M0K1R7</accession>
<reference evidence="2" key="1">
    <citation type="journal article" date="2015" name="PLoS Genet.">
        <title>Genome Sequence and Transcriptome Analyses of Chrysochromulina tobin: Metabolic Tools for Enhanced Algal Fitness in the Prominent Order Prymnesiales (Haptophyceae).</title>
        <authorList>
            <person name="Hovde B.T."/>
            <person name="Deodato C.R."/>
            <person name="Hunsperger H.M."/>
            <person name="Ryken S.A."/>
            <person name="Yost W."/>
            <person name="Jha R.K."/>
            <person name="Patterson J."/>
            <person name="Monnat R.J. Jr."/>
            <person name="Barlow S.B."/>
            <person name="Starkenburg S.R."/>
            <person name="Cattolico R.A."/>
        </authorList>
    </citation>
    <scope>NUCLEOTIDE SEQUENCE</scope>
    <source>
        <strain evidence="2">CCMP291</strain>
    </source>
</reference>
<dbReference type="AlphaFoldDB" id="A0A0M0K1R7"/>
<evidence type="ECO:0000313" key="2">
    <source>
        <dbReference type="Proteomes" id="UP000037460"/>
    </source>
</evidence>
<name>A0A0M0K1R7_9EUKA</name>
<gene>
    <name evidence="1" type="ORF">Ctob_011402</name>
</gene>
<dbReference type="SUPFAM" id="SSF53335">
    <property type="entry name" value="S-adenosyl-L-methionine-dependent methyltransferases"/>
    <property type="match status" value="1"/>
</dbReference>